<feature type="compositionally biased region" description="Low complexity" evidence="1">
    <location>
        <begin position="25"/>
        <end position="34"/>
    </location>
</feature>
<gene>
    <name evidence="4" type="ORF">HINF_LOCUS49747</name>
    <name evidence="3" type="ORF">HINF_LOCUS5830</name>
</gene>
<keyword evidence="5" id="KW-1185">Reference proteome</keyword>
<reference evidence="3" key="1">
    <citation type="submission" date="2023-06" db="EMBL/GenBank/DDBJ databases">
        <authorList>
            <person name="Kurt Z."/>
        </authorList>
    </citation>
    <scope>NUCLEOTIDE SEQUENCE</scope>
</reference>
<sequence length="530" mass="61243">MHFLARKQGVIRKNGQKPPQVKYAPPSQKPSKPSIKNRKTGHLIFCSYIFFISIMFPVACLYDYNDKDALMYHPFQQQSVIIDDPNRLLTSNEVKQSTRNMTICEFGVSETCFDIERASKVINHLMELYPFFSYGVKYDENVKWMRYVEQPVQKIMLSVYQICNTLQDMGDIIASASQSMNSQKLIHWEIVNMNVPEIPTVKQALVVKIFHTLVDAMSIMQLFKRFNEIYSDTSFYFSLPEPIQLSNYRPIMSFDQNLKVEIQQTNPLKQQHSQITQITGQFNEWLGSNQKQMEDCKIKCRFYKKEDIAKINNVKYSFSLYAMHFAQIAAYAYFNKDLEQDQKFIGSGVDLRREKYLGNIDFNQILGQSATYSGMLVSATTETTVQQLANQLQNQYDKAELSPEKFWQQTCVSEMGAVRFDKGPNVSLSCSNLGKMNLGDGPIIQMIGYSSYTHVWDKPMLGFANTVSNGILGMFIIEWDVNMFTEQQQVQNSQIYNEINKMIIQKGAENVIINDVIKIYKAFFTLSDHK</sequence>
<evidence type="ECO:0000256" key="1">
    <source>
        <dbReference type="SAM" id="MobiDB-lite"/>
    </source>
</evidence>
<evidence type="ECO:0000313" key="4">
    <source>
        <dbReference type="EMBL" id="CAL6061519.1"/>
    </source>
</evidence>
<dbReference type="EMBL" id="CATOUU010000153">
    <property type="protein sequence ID" value="CAI9918185.1"/>
    <property type="molecule type" value="Genomic_DNA"/>
</dbReference>
<accession>A0AA86NER4</accession>
<feature type="transmembrane region" description="Helical" evidence="2">
    <location>
        <begin position="42"/>
        <end position="64"/>
    </location>
</feature>
<dbReference type="Proteomes" id="UP001642409">
    <property type="component" value="Unassembled WGS sequence"/>
</dbReference>
<dbReference type="AlphaFoldDB" id="A0AA86NER4"/>
<reference evidence="4 5" key="2">
    <citation type="submission" date="2024-07" db="EMBL/GenBank/DDBJ databases">
        <authorList>
            <person name="Akdeniz Z."/>
        </authorList>
    </citation>
    <scope>NUCLEOTIDE SEQUENCE [LARGE SCALE GENOMIC DNA]</scope>
</reference>
<feature type="region of interest" description="Disordered" evidence="1">
    <location>
        <begin position="14"/>
        <end position="35"/>
    </location>
</feature>
<keyword evidence="2" id="KW-0812">Transmembrane</keyword>
<name>A0AA86NER4_9EUKA</name>
<keyword evidence="2" id="KW-0472">Membrane</keyword>
<evidence type="ECO:0000313" key="3">
    <source>
        <dbReference type="EMBL" id="CAI9918185.1"/>
    </source>
</evidence>
<evidence type="ECO:0000313" key="5">
    <source>
        <dbReference type="Proteomes" id="UP001642409"/>
    </source>
</evidence>
<evidence type="ECO:0000256" key="2">
    <source>
        <dbReference type="SAM" id="Phobius"/>
    </source>
</evidence>
<dbReference type="EMBL" id="CAXDID020000235">
    <property type="protein sequence ID" value="CAL6061519.1"/>
    <property type="molecule type" value="Genomic_DNA"/>
</dbReference>
<proteinExistence type="predicted"/>
<comment type="caution">
    <text evidence="3">The sequence shown here is derived from an EMBL/GenBank/DDBJ whole genome shotgun (WGS) entry which is preliminary data.</text>
</comment>
<keyword evidence="2" id="KW-1133">Transmembrane helix</keyword>
<protein>
    <submittedName>
        <fullName evidence="3">Uncharacterized protein</fullName>
    </submittedName>
</protein>
<organism evidence="3">
    <name type="scientific">Hexamita inflata</name>
    <dbReference type="NCBI Taxonomy" id="28002"/>
    <lineage>
        <taxon>Eukaryota</taxon>
        <taxon>Metamonada</taxon>
        <taxon>Diplomonadida</taxon>
        <taxon>Hexamitidae</taxon>
        <taxon>Hexamitinae</taxon>
        <taxon>Hexamita</taxon>
    </lineage>
</organism>